<dbReference type="EMBL" id="GBRH01231237">
    <property type="protein sequence ID" value="JAD66658.1"/>
    <property type="molecule type" value="Transcribed_RNA"/>
</dbReference>
<organism evidence="1">
    <name type="scientific">Arundo donax</name>
    <name type="common">Giant reed</name>
    <name type="synonym">Donax arundinaceus</name>
    <dbReference type="NCBI Taxonomy" id="35708"/>
    <lineage>
        <taxon>Eukaryota</taxon>
        <taxon>Viridiplantae</taxon>
        <taxon>Streptophyta</taxon>
        <taxon>Embryophyta</taxon>
        <taxon>Tracheophyta</taxon>
        <taxon>Spermatophyta</taxon>
        <taxon>Magnoliopsida</taxon>
        <taxon>Liliopsida</taxon>
        <taxon>Poales</taxon>
        <taxon>Poaceae</taxon>
        <taxon>PACMAD clade</taxon>
        <taxon>Arundinoideae</taxon>
        <taxon>Arundineae</taxon>
        <taxon>Arundo</taxon>
    </lineage>
</organism>
<reference evidence="1" key="1">
    <citation type="submission" date="2014-09" db="EMBL/GenBank/DDBJ databases">
        <authorList>
            <person name="Magalhaes I.L.F."/>
            <person name="Oliveira U."/>
            <person name="Santos F.R."/>
            <person name="Vidigal T.H.D.A."/>
            <person name="Brescovit A.D."/>
            <person name="Santos A.J."/>
        </authorList>
    </citation>
    <scope>NUCLEOTIDE SEQUENCE</scope>
    <source>
        <tissue evidence="1">Shoot tissue taken approximately 20 cm above the soil surface</tissue>
    </source>
</reference>
<sequence length="8" mass="920">MRSSNLVN</sequence>
<evidence type="ECO:0000313" key="1">
    <source>
        <dbReference type="EMBL" id="JAD66658.1"/>
    </source>
</evidence>
<protein>
    <submittedName>
        <fullName evidence="1">Uncharacterized protein</fullName>
    </submittedName>
</protein>
<reference evidence="1" key="2">
    <citation type="journal article" date="2015" name="Data Brief">
        <title>Shoot transcriptome of the giant reed, Arundo donax.</title>
        <authorList>
            <person name="Barrero R.A."/>
            <person name="Guerrero F.D."/>
            <person name="Moolhuijzen P."/>
            <person name="Goolsby J.A."/>
            <person name="Tidwell J."/>
            <person name="Bellgard S.E."/>
            <person name="Bellgard M.I."/>
        </authorList>
    </citation>
    <scope>NUCLEOTIDE SEQUENCE</scope>
    <source>
        <tissue evidence="1">Shoot tissue taken approximately 20 cm above the soil surface</tissue>
    </source>
</reference>
<name>A0A0A9BWT3_ARUDO</name>
<accession>A0A0A9BWT3</accession>
<proteinExistence type="predicted"/>